<dbReference type="SUPFAM" id="SSF53474">
    <property type="entry name" value="alpha/beta-Hydrolases"/>
    <property type="match status" value="1"/>
</dbReference>
<keyword evidence="3" id="KW-0551">Lipid droplet</keyword>
<dbReference type="PANTHER" id="PTHR13390">
    <property type="entry name" value="LIPASE"/>
    <property type="match status" value="1"/>
</dbReference>
<keyword evidence="6" id="KW-1133">Transmembrane helix</keyword>
<feature type="compositionally biased region" description="Pro residues" evidence="5">
    <location>
        <begin position="12"/>
        <end position="24"/>
    </location>
</feature>
<reference evidence="7 8" key="1">
    <citation type="submission" date="2024-04" db="EMBL/GenBank/DDBJ databases">
        <title>Phyllosticta paracitricarpa is synonymous to the EU quarantine fungus P. citricarpa based on phylogenomic analyses.</title>
        <authorList>
            <consortium name="Lawrence Berkeley National Laboratory"/>
            <person name="Van Ingen-Buijs V.A."/>
            <person name="Van Westerhoven A.C."/>
            <person name="Haridas S."/>
            <person name="Skiadas P."/>
            <person name="Martin F."/>
            <person name="Groenewald J.Z."/>
            <person name="Crous P.W."/>
            <person name="Seidl M.F."/>
        </authorList>
    </citation>
    <scope>NUCLEOTIDE SEQUENCE [LARGE SCALE GENOMIC DNA]</scope>
    <source>
        <strain evidence="7 8">CBS 123374</strain>
    </source>
</reference>
<proteinExistence type="inferred from homology"/>
<evidence type="ECO:0000256" key="5">
    <source>
        <dbReference type="SAM" id="MobiDB-lite"/>
    </source>
</evidence>
<dbReference type="Pfam" id="PF10230">
    <property type="entry name" value="LIDHydrolase"/>
    <property type="match status" value="1"/>
</dbReference>
<feature type="region of interest" description="Disordered" evidence="5">
    <location>
        <begin position="9"/>
        <end position="45"/>
    </location>
</feature>
<evidence type="ECO:0000256" key="3">
    <source>
        <dbReference type="ARBA" id="ARBA00022677"/>
    </source>
</evidence>
<accession>A0ABR1Z2L2</accession>
<keyword evidence="8" id="KW-1185">Reference proteome</keyword>
<gene>
    <name evidence="7" type="ORF">HDK90DRAFT_461463</name>
</gene>
<feature type="region of interest" description="Disordered" evidence="5">
    <location>
        <begin position="369"/>
        <end position="413"/>
    </location>
</feature>
<organism evidence="7 8">
    <name type="scientific">Phyllosticta capitalensis</name>
    <dbReference type="NCBI Taxonomy" id="121624"/>
    <lineage>
        <taxon>Eukaryota</taxon>
        <taxon>Fungi</taxon>
        <taxon>Dikarya</taxon>
        <taxon>Ascomycota</taxon>
        <taxon>Pezizomycotina</taxon>
        <taxon>Dothideomycetes</taxon>
        <taxon>Dothideomycetes incertae sedis</taxon>
        <taxon>Botryosphaeriales</taxon>
        <taxon>Phyllostictaceae</taxon>
        <taxon>Phyllosticta</taxon>
    </lineage>
</organism>
<evidence type="ECO:0000256" key="1">
    <source>
        <dbReference type="ARBA" id="ARBA00004502"/>
    </source>
</evidence>
<comment type="subcellular location">
    <subcellularLocation>
        <location evidence="1">Lipid droplet</location>
    </subcellularLocation>
</comment>
<evidence type="ECO:0008006" key="9">
    <source>
        <dbReference type="Google" id="ProtNLM"/>
    </source>
</evidence>
<comment type="caution">
    <text evidence="7">The sequence shown here is derived from an EMBL/GenBank/DDBJ whole genome shotgun (WGS) entry which is preliminary data.</text>
</comment>
<evidence type="ECO:0000313" key="7">
    <source>
        <dbReference type="EMBL" id="KAK8246644.1"/>
    </source>
</evidence>
<name>A0ABR1Z2L2_9PEZI</name>
<evidence type="ECO:0000256" key="4">
    <source>
        <dbReference type="ARBA" id="ARBA00022801"/>
    </source>
</evidence>
<feature type="transmembrane region" description="Helical" evidence="6">
    <location>
        <begin position="248"/>
        <end position="270"/>
    </location>
</feature>
<dbReference type="InterPro" id="IPR019363">
    <property type="entry name" value="LDAH"/>
</dbReference>
<dbReference type="InterPro" id="IPR029058">
    <property type="entry name" value="AB_hydrolase_fold"/>
</dbReference>
<evidence type="ECO:0000256" key="2">
    <source>
        <dbReference type="ARBA" id="ARBA00008300"/>
    </source>
</evidence>
<dbReference type="Proteomes" id="UP001492380">
    <property type="component" value="Unassembled WGS sequence"/>
</dbReference>
<evidence type="ECO:0000256" key="6">
    <source>
        <dbReference type="SAM" id="Phobius"/>
    </source>
</evidence>
<dbReference type="EMBL" id="JBBWRZ010000001">
    <property type="protein sequence ID" value="KAK8246644.1"/>
    <property type="molecule type" value="Genomic_DNA"/>
</dbReference>
<evidence type="ECO:0000313" key="8">
    <source>
        <dbReference type="Proteomes" id="UP001492380"/>
    </source>
</evidence>
<dbReference type="Gene3D" id="3.40.50.1820">
    <property type="entry name" value="alpha/beta hydrolase"/>
    <property type="match status" value="1"/>
</dbReference>
<keyword evidence="4" id="KW-0378">Hydrolase</keyword>
<feature type="compositionally biased region" description="Low complexity" evidence="5">
    <location>
        <begin position="378"/>
        <end position="403"/>
    </location>
</feature>
<sequence length="451" mass="50104">MRAPTIIHLPATLPPSSPPTPPITSKPTSIYLSRSDSLSPTTNGPQARRKNYLIYFITGNPGLIGYYDLFLSYLNLSLADRLPPSTQVNFDVFGRSLSGFESEARGGFLRRRCAASGYPAEAAGGRGAGLRPGARPPFGLEEQIKGAEWALWDHVQGMREQQQEQGDFDPLADDDEPNIILVGHSVGAYVAMEILRRWREKVNDAGTKEVNEDQPGRIVGAVCLFPTVTHIAKSDSGKKFSALLSIPWIALILHMLATLLTFWIPSALLFHLVQLVARMPEDAARTTTAFIKSRHGIRQALHMARDELRTITHDKWDAELWGAALPSDLQQKQRAPRPQLYFLFGRKDHWVADETRDELIRLRGRSNTMANITNGSMTPTRTRGTTPPLRMTRSSSRLSRASSEGADDDWKPVMEIDDTGIPHGFCIEPRHSAAVAEKVVEYVCEMVRADS</sequence>
<protein>
    <recommendedName>
        <fullName evidence="9">Lipid droplet-associated hydrolase</fullName>
    </recommendedName>
</protein>
<dbReference type="PANTHER" id="PTHR13390:SF0">
    <property type="entry name" value="LIPID DROPLET-ASSOCIATED HYDROLASE"/>
    <property type="match status" value="1"/>
</dbReference>
<keyword evidence="6" id="KW-0472">Membrane</keyword>
<feature type="compositionally biased region" description="Polar residues" evidence="5">
    <location>
        <begin position="30"/>
        <end position="45"/>
    </location>
</feature>
<comment type="similarity">
    <text evidence="2">Belongs to the AB hydrolase superfamily. LDAH family.</text>
</comment>
<keyword evidence="6" id="KW-0812">Transmembrane</keyword>